<dbReference type="CDD" id="cd17039">
    <property type="entry name" value="Ubl_ubiquitin_like"/>
    <property type="match status" value="1"/>
</dbReference>
<sequence length="1198" mass="135143">MSRYGWSNIHGRISPFGRQDDDAPSVTDEDFAYITSQDLEDFRTKSSETSKRDDPPSNSQEPEDDVLLLKNKGVTYPMHFPAYSIGDGKLLVADLKARLGILMDLTDKQVQDTRLLYKGKQLDNSDSPVREYGVKNQSEILSVVPQPEARAVYKGPGSRMETVPTRKGTEGVQIPDGGYSSQRLNITGESHERAFDRDRWAQVNDARYDSDNESTTSVASSVFSNASSSSASSVGSVEHRKEVSEQLVDMLFGDDQVRAPYHVAVRELGDRAFLKVHKRILSRYLDGLKDSTKDHNLLLVTRTLSSRSQKSRVSQLIVRRVYGTAPATSSTARTAREKRLNERLKLASQTNRAPEAQDETSDEEEDEAEDWLRYLNLVVDFFLESTQFQEFKSNLQFVTNLPQTMQEAISHDDPLFITIFLDTRFREAASGDYVWITELKEIGYSNTEIAQLLHEKAHDSPWIYFEPEEIPFSETLSENHLLDCAHNLKSGSPRKNRTAFSSSSLDQDRQVRQAVEALCGLGGISPISRNKREWSGTVQFDKGTSMATINYSHQETDDQGRFFTDDPLSRFIQIAERFETAARMVQDANFCCDSFTVVRFADKLKFSVRPEVQLSRIEFSLARNLLENMKSEAEGNRRGQHAAGEIAIIIISKVVDTPPPITYNNPYHLYSLALQVLCVGFISYVQAHIGPVQPFFIDTPLKRILLKGFQIYHYPETHIVAELVNLTCLGRMCQGPVLAFRLAFRESLLADEEGSDSRDFNIKHDIRATPIDILDTWGPGELLFQLEKSSSPSAIKIGGGYISPPSADAPYSKYHWDRCLRLPQNPAPIALNEPLTIGGLVNVNAGCKNEEQACWSASLGKFEELGTHRSFFEAKEYQFGFQGGPDNFSLTGNKVWSKRRGRTIKSRNLEQEDYLLVPFLSFYWGVRVSYCTGVAQRVALRQLVADLLPAFSKTYTSMEAKKSWQELISQHHIIETFQTSNSAQELSDWLSDLPDKLYKFVLGLIRQILGTLADTGLSPDGTQFLVGWPYNGVVNRCFHIPLSSYNTWAPILADSDDCATFAYMTNTCLESGSMTCRGPNPNWDNRLYMLETAVLCPASTGAWSLRHERTYFFHKLDNNLYWVKAQREATQTGVPASLVRLVSARSIPHDIRQRLIFKEERKKEKRLREKDLASVPAEVVCVRSLGPFSTQGLDKALS</sequence>
<dbReference type="InterPro" id="IPR000626">
    <property type="entry name" value="Ubiquitin-like_dom"/>
</dbReference>
<organism evidence="3 4">
    <name type="scientific">Bionectria ochroleuca</name>
    <name type="common">Gliocladium roseum</name>
    <dbReference type="NCBI Taxonomy" id="29856"/>
    <lineage>
        <taxon>Eukaryota</taxon>
        <taxon>Fungi</taxon>
        <taxon>Dikarya</taxon>
        <taxon>Ascomycota</taxon>
        <taxon>Pezizomycotina</taxon>
        <taxon>Sordariomycetes</taxon>
        <taxon>Hypocreomycetidae</taxon>
        <taxon>Hypocreales</taxon>
        <taxon>Bionectriaceae</taxon>
        <taxon>Clonostachys</taxon>
    </lineage>
</organism>
<evidence type="ECO:0000313" key="3">
    <source>
        <dbReference type="EMBL" id="VUC25225.1"/>
    </source>
</evidence>
<reference evidence="3 4" key="1">
    <citation type="submission" date="2019-06" db="EMBL/GenBank/DDBJ databases">
        <authorList>
            <person name="Broberg M."/>
        </authorList>
    </citation>
    <scope>NUCLEOTIDE SEQUENCE [LARGE SCALE GENOMIC DNA]</scope>
</reference>
<keyword evidence="4" id="KW-1185">Reference proteome</keyword>
<dbReference type="EMBL" id="CABFNS010000731">
    <property type="protein sequence ID" value="VUC25225.1"/>
    <property type="molecule type" value="Genomic_DNA"/>
</dbReference>
<name>A0ABY6U2E1_BIOOC</name>
<dbReference type="Gene3D" id="3.10.20.90">
    <property type="entry name" value="Phosphatidylinositol 3-kinase Catalytic Subunit, Chain A, domain 1"/>
    <property type="match status" value="1"/>
</dbReference>
<dbReference type="SUPFAM" id="SSF54236">
    <property type="entry name" value="Ubiquitin-like"/>
    <property type="match status" value="1"/>
</dbReference>
<feature type="region of interest" description="Disordered" evidence="1">
    <location>
        <begin position="344"/>
        <end position="365"/>
    </location>
</feature>
<accession>A0ABY6U2E1</accession>
<evidence type="ECO:0000256" key="1">
    <source>
        <dbReference type="SAM" id="MobiDB-lite"/>
    </source>
</evidence>
<protein>
    <recommendedName>
        <fullName evidence="2">Ubiquitin-like domain-containing protein</fullName>
    </recommendedName>
</protein>
<dbReference type="PROSITE" id="PS50053">
    <property type="entry name" value="UBIQUITIN_2"/>
    <property type="match status" value="1"/>
</dbReference>
<feature type="compositionally biased region" description="Basic and acidic residues" evidence="1">
    <location>
        <begin position="40"/>
        <end position="55"/>
    </location>
</feature>
<dbReference type="InterPro" id="IPR029071">
    <property type="entry name" value="Ubiquitin-like_domsf"/>
</dbReference>
<gene>
    <name evidence="3" type="ORF">CLO192961_LOCUS158704</name>
</gene>
<evidence type="ECO:0000259" key="2">
    <source>
        <dbReference type="PROSITE" id="PS50053"/>
    </source>
</evidence>
<comment type="caution">
    <text evidence="3">The sequence shown here is derived from an EMBL/GenBank/DDBJ whole genome shotgun (WGS) entry which is preliminary data.</text>
</comment>
<proteinExistence type="predicted"/>
<feature type="compositionally biased region" description="Acidic residues" evidence="1">
    <location>
        <begin position="356"/>
        <end position="365"/>
    </location>
</feature>
<feature type="domain" description="Ubiquitin-like" evidence="2">
    <location>
        <begin position="92"/>
        <end position="149"/>
    </location>
</feature>
<evidence type="ECO:0000313" key="4">
    <source>
        <dbReference type="Proteomes" id="UP000766486"/>
    </source>
</evidence>
<feature type="region of interest" description="Disordered" evidence="1">
    <location>
        <begin position="152"/>
        <end position="182"/>
    </location>
</feature>
<feature type="region of interest" description="Disordered" evidence="1">
    <location>
        <begin position="1"/>
        <end position="64"/>
    </location>
</feature>
<dbReference type="Proteomes" id="UP000766486">
    <property type="component" value="Unassembled WGS sequence"/>
</dbReference>